<evidence type="ECO:0000256" key="1">
    <source>
        <dbReference type="ARBA" id="ARBA00004167"/>
    </source>
</evidence>
<comment type="caution">
    <text evidence="5">The sequence shown here is derived from an EMBL/GenBank/DDBJ whole genome shotgun (WGS) entry which is preliminary data.</text>
</comment>
<evidence type="ECO:0000256" key="4">
    <source>
        <dbReference type="SAM" id="Phobius"/>
    </source>
</evidence>
<evidence type="ECO:0000256" key="3">
    <source>
        <dbReference type="ARBA" id="ARBA00022989"/>
    </source>
</evidence>
<sequence>MAGGGRRRLFFHGELFLLVISILWISINFYLVDNLTRYESPPPILSGQVNGIDGIDKKPNGKPSKVSHTYYTFDRELAEASLAQHGHEVLFQPLRAYIEKKLNDTVPNTIDKGNLDEQRPKLEVGRPAKFYVPLPLREGSPEDLRKFEYGYRLQSCNDMPSHLPIDRGYGKHVSKNVNNRDTFSSGKLNVWEEAKEGSPVNADPFLPWIHDVFPNKNGSTIHFIAQNKRRCNSGKVHWEDIHALEPQVTIMQPVSVKRIDGKTARKLAPTLWSPSEERDDLGEKEEEDVVRYRLASHEEADSDGMFTRFICRFRAMDYTTSPPKPIVVGETLSTYPYNYEFVNYRKDLGDLSMLTPKGKDNSMFWQAQLRFDCPVPDNGELQSAIASGDSVLSDGTPSIYVDVVPIRTAPRYGKMMSYFTPDMAGDTLEVFDTFNWGDLMSNNTVHVDNIAPIGSSDMNHTPRRMKNGFDPWLFWGDHHVVPRLEASGRWENLPVCKHPGIGYDTANNLDSKTNNLQVVGESNITKPHKLIACLWASASFTTRGNAQAVSDTTARLVEWIEFHLLVGFDHIYVYDNTGAHTNETSLETTLFSRFLDTEVTRIDWVSLFDASPSSILHFYYRSYFYLHIVFSRVEFATTISLLMKILAKGHLNMPRRILVEHDMAHTLNGWLHLTQVCFGLHLSVLIVLSTLTLFDITVMIEDEYLIPMGHYDNMRDVVDDATRSGTQILTFKSTRAVPIYSFMEPFHDHADCGTESDPGCLGVKEGSLFAEVYNCDFEKPPKPQWADRAKKQLYRSDYVLAHFVHYSTVTAGLVRTKNEAKEINEAWHNHFRESRKNDQFVDEINQAVMLHTKTVVPEYTTEWRTRCKVGWKKHGQNCRVGFPWPQNNERNMEKATTDGYGYNCFTNEKLTDFWLPKLRDAIQRRTAKIDDMNML</sequence>
<dbReference type="AlphaFoldDB" id="A0ABD3M1N1"/>
<protein>
    <recommendedName>
        <fullName evidence="7">Glycosyltransferase family 92 protein</fullName>
    </recommendedName>
</protein>
<dbReference type="EMBL" id="JALLBG020000247">
    <property type="protein sequence ID" value="KAL3757944.1"/>
    <property type="molecule type" value="Genomic_DNA"/>
</dbReference>
<name>A0ABD3M1N1_9STRA</name>
<evidence type="ECO:0000313" key="5">
    <source>
        <dbReference type="EMBL" id="KAL3757944.1"/>
    </source>
</evidence>
<proteinExistence type="predicted"/>
<evidence type="ECO:0008006" key="7">
    <source>
        <dbReference type="Google" id="ProtNLM"/>
    </source>
</evidence>
<keyword evidence="3 4" id="KW-1133">Transmembrane helix</keyword>
<keyword evidence="6" id="KW-1185">Reference proteome</keyword>
<evidence type="ECO:0000313" key="6">
    <source>
        <dbReference type="Proteomes" id="UP001530293"/>
    </source>
</evidence>
<comment type="subcellular location">
    <subcellularLocation>
        <location evidence="1">Membrane</location>
        <topology evidence="1">Single-pass membrane protein</topology>
    </subcellularLocation>
</comment>
<organism evidence="5 6">
    <name type="scientific">Discostella pseudostelligera</name>
    <dbReference type="NCBI Taxonomy" id="259834"/>
    <lineage>
        <taxon>Eukaryota</taxon>
        <taxon>Sar</taxon>
        <taxon>Stramenopiles</taxon>
        <taxon>Ochrophyta</taxon>
        <taxon>Bacillariophyta</taxon>
        <taxon>Coscinodiscophyceae</taxon>
        <taxon>Thalassiosirophycidae</taxon>
        <taxon>Stephanodiscales</taxon>
        <taxon>Stephanodiscaceae</taxon>
        <taxon>Discostella</taxon>
    </lineage>
</organism>
<accession>A0ABD3M1N1</accession>
<reference evidence="5 6" key="1">
    <citation type="submission" date="2024-10" db="EMBL/GenBank/DDBJ databases">
        <title>Updated reference genomes for cyclostephanoid diatoms.</title>
        <authorList>
            <person name="Roberts W.R."/>
            <person name="Alverson A.J."/>
        </authorList>
    </citation>
    <scope>NUCLEOTIDE SEQUENCE [LARGE SCALE GENOMIC DNA]</scope>
    <source>
        <strain evidence="5 6">AJA232-27</strain>
    </source>
</reference>
<feature type="transmembrane region" description="Helical" evidence="4">
    <location>
        <begin position="9"/>
        <end position="31"/>
    </location>
</feature>
<evidence type="ECO:0000256" key="2">
    <source>
        <dbReference type="ARBA" id="ARBA00022692"/>
    </source>
</evidence>
<keyword evidence="4" id="KW-0472">Membrane</keyword>
<dbReference type="Proteomes" id="UP001530293">
    <property type="component" value="Unassembled WGS sequence"/>
</dbReference>
<dbReference type="PANTHER" id="PTHR21461:SF69">
    <property type="entry name" value="GLYCOSYLTRANSFERASE FAMILY 92 PROTEIN"/>
    <property type="match status" value="1"/>
</dbReference>
<keyword evidence="2 4" id="KW-0812">Transmembrane</keyword>
<gene>
    <name evidence="5" type="ORF">ACHAWU_002864</name>
</gene>
<dbReference type="PANTHER" id="PTHR21461">
    <property type="entry name" value="GLYCOSYLTRANSFERASE FAMILY 92 PROTEIN"/>
    <property type="match status" value="1"/>
</dbReference>
<dbReference type="GO" id="GO:0016020">
    <property type="term" value="C:membrane"/>
    <property type="evidence" value="ECO:0007669"/>
    <property type="project" value="UniProtKB-SubCell"/>
</dbReference>